<gene>
    <name evidence="2" type="ORF">GCM10010468_34950</name>
</gene>
<dbReference type="InterPro" id="IPR022521">
    <property type="entry name" value="Rv3660c"/>
</dbReference>
<keyword evidence="3" id="KW-1185">Reference proteome</keyword>
<feature type="domain" description="Rv3660c-like CheY-like N-terminal" evidence="1">
    <location>
        <begin position="15"/>
        <end position="116"/>
    </location>
</feature>
<evidence type="ECO:0000259" key="1">
    <source>
        <dbReference type="Pfam" id="PF26563"/>
    </source>
</evidence>
<dbReference type="InterPro" id="IPR027417">
    <property type="entry name" value="P-loop_NTPase"/>
</dbReference>
<proteinExistence type="predicted"/>
<evidence type="ECO:0000313" key="2">
    <source>
        <dbReference type="EMBL" id="GAA3214280.1"/>
    </source>
</evidence>
<name>A0ABP6QAZ7_9ACTN</name>
<dbReference type="NCBIfam" id="TIGR03815">
    <property type="entry name" value="CpaE_hom_Actino"/>
    <property type="match status" value="1"/>
</dbReference>
<sequence length="332" mass="34223">MWGTVGCMNALLLSRDPGLADDLFRLAAAASVELAVPSSAAQARALWTESPLVLLGADLPFASYPRRSGLVLVARAESVELYRHAMAAGAEHLAVLPEGEPWLIDRLAATTRPGPAGKVVTVTGARGGAGASVLAATLALVAAREGLRALLVDFDPLGGGIDLLFGLEAGPGPRWPELSGLRGRLPPDALTTLPAERGVSVLSHSHAAPVRIPAQVLDAVLLTARATHDLTIIDLPRGQVAGCDHSILLVPTDLRSVLTASTLASTLRSPLLVTRGPAPARLPPSAVAEATSLPLAAHYDFDRRTPAAAEQAGLPTKGALPSLCTALLPLLQ</sequence>
<dbReference type="Pfam" id="PF26563">
    <property type="entry name" value="Rv3660c_N"/>
    <property type="match status" value="1"/>
</dbReference>
<dbReference type="PANTHER" id="PTHR43384:SF11">
    <property type="entry name" value="SEPTUM SITE DETERMINING PROTEIN"/>
    <property type="match status" value="1"/>
</dbReference>
<accession>A0ABP6QAZ7</accession>
<dbReference type="PANTHER" id="PTHR43384">
    <property type="entry name" value="SEPTUM SITE-DETERMINING PROTEIN MIND HOMOLOG, CHLOROPLASTIC-RELATED"/>
    <property type="match status" value="1"/>
</dbReference>
<dbReference type="Proteomes" id="UP001501237">
    <property type="component" value="Unassembled WGS sequence"/>
</dbReference>
<organism evidence="2 3">
    <name type="scientific">Actinocorallia longicatena</name>
    <dbReference type="NCBI Taxonomy" id="111803"/>
    <lineage>
        <taxon>Bacteria</taxon>
        <taxon>Bacillati</taxon>
        <taxon>Actinomycetota</taxon>
        <taxon>Actinomycetes</taxon>
        <taxon>Streptosporangiales</taxon>
        <taxon>Thermomonosporaceae</taxon>
        <taxon>Actinocorallia</taxon>
    </lineage>
</organism>
<dbReference type="SUPFAM" id="SSF52540">
    <property type="entry name" value="P-loop containing nucleoside triphosphate hydrolases"/>
    <property type="match status" value="1"/>
</dbReference>
<dbReference type="InterPro" id="IPR059050">
    <property type="entry name" value="Rv3660c_N"/>
</dbReference>
<dbReference type="Gene3D" id="3.40.50.300">
    <property type="entry name" value="P-loop containing nucleotide triphosphate hydrolases"/>
    <property type="match status" value="1"/>
</dbReference>
<reference evidence="3" key="1">
    <citation type="journal article" date="2019" name="Int. J. Syst. Evol. Microbiol.">
        <title>The Global Catalogue of Microorganisms (GCM) 10K type strain sequencing project: providing services to taxonomists for standard genome sequencing and annotation.</title>
        <authorList>
            <consortium name="The Broad Institute Genomics Platform"/>
            <consortium name="The Broad Institute Genome Sequencing Center for Infectious Disease"/>
            <person name="Wu L."/>
            <person name="Ma J."/>
        </authorList>
    </citation>
    <scope>NUCLEOTIDE SEQUENCE [LARGE SCALE GENOMIC DNA]</scope>
    <source>
        <strain evidence="3">JCM 9377</strain>
    </source>
</reference>
<protein>
    <submittedName>
        <fullName evidence="2">Septum formation initiator</fullName>
    </submittedName>
</protein>
<comment type="caution">
    <text evidence="2">The sequence shown here is derived from an EMBL/GenBank/DDBJ whole genome shotgun (WGS) entry which is preliminary data.</text>
</comment>
<dbReference type="InterPro" id="IPR050625">
    <property type="entry name" value="ParA/MinD_ATPase"/>
</dbReference>
<dbReference type="EMBL" id="BAAAUV010000007">
    <property type="protein sequence ID" value="GAA3214280.1"/>
    <property type="molecule type" value="Genomic_DNA"/>
</dbReference>
<evidence type="ECO:0000313" key="3">
    <source>
        <dbReference type="Proteomes" id="UP001501237"/>
    </source>
</evidence>